<gene>
    <name evidence="8" type="ORF">SAMN05660226_02549</name>
</gene>
<evidence type="ECO:0000256" key="4">
    <source>
        <dbReference type="ARBA" id="ARBA00023163"/>
    </source>
</evidence>
<dbReference type="SUPFAM" id="SSF88946">
    <property type="entry name" value="Sigma2 domain of RNA polymerase sigma factors"/>
    <property type="match status" value="1"/>
</dbReference>
<sequence>MNRHVTLDEELLKRLKKGDQDAYAFLYKEYYVLLCAYAFKFVHDHLTSESIVNDVVYTIWKNRENLMIEKTLRSYLVRAVKNRCINHLNQQKLQQTLRDQILLEHSFVNNENSFEKLILRELEDRLESALRQLPELTETIFRKSRFEQLRYQEIADELKVSIDVVKYHIKSALSALRVALKDFLFLLLLLNFF</sequence>
<feature type="coiled-coil region" evidence="5">
    <location>
        <begin position="112"/>
        <end position="139"/>
    </location>
</feature>
<evidence type="ECO:0000313" key="8">
    <source>
        <dbReference type="EMBL" id="SKB65527.1"/>
    </source>
</evidence>
<dbReference type="Gene3D" id="1.10.1740.10">
    <property type="match status" value="1"/>
</dbReference>
<protein>
    <submittedName>
        <fullName evidence="8">RNA polymerase sigma-70 factor, ECF subfamily</fullName>
    </submittedName>
</protein>
<evidence type="ECO:0000259" key="6">
    <source>
        <dbReference type="Pfam" id="PF04542"/>
    </source>
</evidence>
<name>A0A1T5D1L4_9SPHI</name>
<organism evidence="8 9">
    <name type="scientific">Parapedobacter luteus</name>
    <dbReference type="NCBI Taxonomy" id="623280"/>
    <lineage>
        <taxon>Bacteria</taxon>
        <taxon>Pseudomonadati</taxon>
        <taxon>Bacteroidota</taxon>
        <taxon>Sphingobacteriia</taxon>
        <taxon>Sphingobacteriales</taxon>
        <taxon>Sphingobacteriaceae</taxon>
        <taxon>Parapedobacter</taxon>
    </lineage>
</organism>
<keyword evidence="5" id="KW-0175">Coiled coil</keyword>
<keyword evidence="3" id="KW-0731">Sigma factor</keyword>
<dbReference type="InterPro" id="IPR014327">
    <property type="entry name" value="RNA_pol_sigma70_bacteroid"/>
</dbReference>
<evidence type="ECO:0000259" key="7">
    <source>
        <dbReference type="Pfam" id="PF08281"/>
    </source>
</evidence>
<dbReference type="PANTHER" id="PTHR43133">
    <property type="entry name" value="RNA POLYMERASE ECF-TYPE SIGMA FACTO"/>
    <property type="match status" value="1"/>
</dbReference>
<keyword evidence="2" id="KW-0805">Transcription regulation</keyword>
<dbReference type="Proteomes" id="UP000190541">
    <property type="component" value="Unassembled WGS sequence"/>
</dbReference>
<dbReference type="InterPro" id="IPR013324">
    <property type="entry name" value="RNA_pol_sigma_r3/r4-like"/>
</dbReference>
<dbReference type="SUPFAM" id="SSF88659">
    <property type="entry name" value="Sigma3 and sigma4 domains of RNA polymerase sigma factors"/>
    <property type="match status" value="1"/>
</dbReference>
<dbReference type="InterPro" id="IPR013325">
    <property type="entry name" value="RNA_pol_sigma_r2"/>
</dbReference>
<dbReference type="InterPro" id="IPR007627">
    <property type="entry name" value="RNA_pol_sigma70_r2"/>
</dbReference>
<dbReference type="GO" id="GO:0016987">
    <property type="term" value="F:sigma factor activity"/>
    <property type="evidence" value="ECO:0007669"/>
    <property type="project" value="UniProtKB-KW"/>
</dbReference>
<comment type="similarity">
    <text evidence="1">Belongs to the sigma-70 factor family. ECF subfamily.</text>
</comment>
<dbReference type="InterPro" id="IPR039425">
    <property type="entry name" value="RNA_pol_sigma-70-like"/>
</dbReference>
<evidence type="ECO:0000256" key="2">
    <source>
        <dbReference type="ARBA" id="ARBA00023015"/>
    </source>
</evidence>
<reference evidence="8 9" key="1">
    <citation type="submission" date="2017-02" db="EMBL/GenBank/DDBJ databases">
        <authorList>
            <person name="Peterson S.W."/>
        </authorList>
    </citation>
    <scope>NUCLEOTIDE SEQUENCE [LARGE SCALE GENOMIC DNA]</scope>
    <source>
        <strain evidence="8 9">DSM 22899</strain>
    </source>
</reference>
<feature type="domain" description="RNA polymerase sigma-70 region 2" evidence="6">
    <location>
        <begin position="26"/>
        <end position="92"/>
    </location>
</feature>
<dbReference type="Gene3D" id="1.10.10.10">
    <property type="entry name" value="Winged helix-like DNA-binding domain superfamily/Winged helix DNA-binding domain"/>
    <property type="match status" value="1"/>
</dbReference>
<dbReference type="EMBL" id="FUYS01000005">
    <property type="protein sequence ID" value="SKB65527.1"/>
    <property type="molecule type" value="Genomic_DNA"/>
</dbReference>
<dbReference type="Pfam" id="PF08281">
    <property type="entry name" value="Sigma70_r4_2"/>
    <property type="match status" value="1"/>
</dbReference>
<dbReference type="AlphaFoldDB" id="A0A1T5D1L4"/>
<evidence type="ECO:0000256" key="5">
    <source>
        <dbReference type="SAM" id="Coils"/>
    </source>
</evidence>
<dbReference type="PANTHER" id="PTHR43133:SF46">
    <property type="entry name" value="RNA POLYMERASE SIGMA-70 FACTOR ECF SUBFAMILY"/>
    <property type="match status" value="1"/>
</dbReference>
<dbReference type="NCBIfam" id="TIGR02937">
    <property type="entry name" value="sigma70-ECF"/>
    <property type="match status" value="1"/>
</dbReference>
<feature type="domain" description="RNA polymerase sigma factor 70 region 4 type 2" evidence="7">
    <location>
        <begin position="124"/>
        <end position="176"/>
    </location>
</feature>
<accession>A0A1T5D1L4</accession>
<dbReference type="STRING" id="623280.SAMN05660226_02549"/>
<dbReference type="InterPro" id="IPR036388">
    <property type="entry name" value="WH-like_DNA-bd_sf"/>
</dbReference>
<dbReference type="Pfam" id="PF04542">
    <property type="entry name" value="Sigma70_r2"/>
    <property type="match status" value="1"/>
</dbReference>
<dbReference type="InterPro" id="IPR014284">
    <property type="entry name" value="RNA_pol_sigma-70_dom"/>
</dbReference>
<dbReference type="RefSeq" id="WP_079717215.1">
    <property type="nucleotide sequence ID" value="NZ_FUYS01000005.1"/>
</dbReference>
<dbReference type="NCBIfam" id="TIGR02985">
    <property type="entry name" value="Sig70_bacteroi1"/>
    <property type="match status" value="1"/>
</dbReference>
<evidence type="ECO:0000256" key="1">
    <source>
        <dbReference type="ARBA" id="ARBA00010641"/>
    </source>
</evidence>
<proteinExistence type="inferred from homology"/>
<keyword evidence="9" id="KW-1185">Reference proteome</keyword>
<dbReference type="GO" id="GO:0003677">
    <property type="term" value="F:DNA binding"/>
    <property type="evidence" value="ECO:0007669"/>
    <property type="project" value="InterPro"/>
</dbReference>
<dbReference type="OrthoDB" id="653814at2"/>
<keyword evidence="4" id="KW-0804">Transcription</keyword>
<dbReference type="GO" id="GO:0006352">
    <property type="term" value="P:DNA-templated transcription initiation"/>
    <property type="evidence" value="ECO:0007669"/>
    <property type="project" value="InterPro"/>
</dbReference>
<dbReference type="InterPro" id="IPR013249">
    <property type="entry name" value="RNA_pol_sigma70_r4_t2"/>
</dbReference>
<evidence type="ECO:0000313" key="9">
    <source>
        <dbReference type="Proteomes" id="UP000190541"/>
    </source>
</evidence>
<evidence type="ECO:0000256" key="3">
    <source>
        <dbReference type="ARBA" id="ARBA00023082"/>
    </source>
</evidence>